<evidence type="ECO:0000313" key="8">
    <source>
        <dbReference type="EMBL" id="KAK0626219.1"/>
    </source>
</evidence>
<dbReference type="GO" id="GO:0007064">
    <property type="term" value="P:mitotic sister chromatid cohesion"/>
    <property type="evidence" value="ECO:0007669"/>
    <property type="project" value="InterPro"/>
</dbReference>
<evidence type="ECO:0000256" key="7">
    <source>
        <dbReference type="SAM" id="MobiDB-lite"/>
    </source>
</evidence>
<comment type="similarity">
    <text evidence="6">Belongs to the CTF8 family.</text>
</comment>
<gene>
    <name evidence="8" type="ORF">B0T14DRAFT_551526</name>
</gene>
<proteinExistence type="inferred from homology"/>
<evidence type="ECO:0000313" key="9">
    <source>
        <dbReference type="Proteomes" id="UP001175000"/>
    </source>
</evidence>
<dbReference type="GO" id="GO:0006260">
    <property type="term" value="P:DNA replication"/>
    <property type="evidence" value="ECO:0007669"/>
    <property type="project" value="UniProtKB-KW"/>
</dbReference>
<feature type="region of interest" description="Disordered" evidence="7">
    <location>
        <begin position="1"/>
        <end position="26"/>
    </location>
</feature>
<evidence type="ECO:0000256" key="5">
    <source>
        <dbReference type="ARBA" id="ARBA00023306"/>
    </source>
</evidence>
<dbReference type="Pfam" id="PF09696">
    <property type="entry name" value="Ctf8"/>
    <property type="match status" value="1"/>
</dbReference>
<sequence length="167" mass="18184">MSTTPTITLHPRQPSPPSNPNPLPPLLHTPFGLAILELQGTINFTFPSSPSPSDDADADADPDKPAIPPNQIGHLIFPEYNPDALDPSSTAWMKRVYMHVGEHQRLMGEVKKLVKPLAVVRGRGRGRGRGKDDGAEVEGGVEELEVVDLVRFKIVFAQRPEPVTTVS</sequence>
<comment type="subcellular location">
    <subcellularLocation>
        <location evidence="1">Nucleus</location>
    </subcellularLocation>
</comment>
<keyword evidence="4" id="KW-0539">Nucleus</keyword>
<name>A0AA39X2R2_9PEZI</name>
<evidence type="ECO:0000256" key="4">
    <source>
        <dbReference type="ARBA" id="ARBA00023242"/>
    </source>
</evidence>
<evidence type="ECO:0000256" key="3">
    <source>
        <dbReference type="ARBA" id="ARBA00023125"/>
    </source>
</evidence>
<feature type="region of interest" description="Disordered" evidence="7">
    <location>
        <begin position="43"/>
        <end position="72"/>
    </location>
</feature>
<dbReference type="EMBL" id="JAULSU010000002">
    <property type="protein sequence ID" value="KAK0626219.1"/>
    <property type="molecule type" value="Genomic_DNA"/>
</dbReference>
<evidence type="ECO:0000256" key="6">
    <source>
        <dbReference type="ARBA" id="ARBA00038447"/>
    </source>
</evidence>
<dbReference type="GO" id="GO:0031390">
    <property type="term" value="C:Ctf18 RFC-like complex"/>
    <property type="evidence" value="ECO:0007669"/>
    <property type="project" value="InterPro"/>
</dbReference>
<dbReference type="PANTHER" id="PTHR28605">
    <property type="entry name" value="CTF8, CHROMOSOME TRANSMISSION FIDELITY FACTOR 8 HOMOLOG (S. CEREVISIAE)"/>
    <property type="match status" value="1"/>
</dbReference>
<accession>A0AA39X2R2</accession>
<dbReference type="PANTHER" id="PTHR28605:SF1">
    <property type="entry name" value="CHROMOSOME TRANSMISSION FIDELITY FACTOR 8"/>
    <property type="match status" value="1"/>
</dbReference>
<keyword evidence="5" id="KW-0131">Cell cycle</keyword>
<dbReference type="Proteomes" id="UP001175000">
    <property type="component" value="Unassembled WGS sequence"/>
</dbReference>
<reference evidence="8" key="1">
    <citation type="submission" date="2023-06" db="EMBL/GenBank/DDBJ databases">
        <title>Genome-scale phylogeny and comparative genomics of the fungal order Sordariales.</title>
        <authorList>
            <consortium name="Lawrence Berkeley National Laboratory"/>
            <person name="Hensen N."/>
            <person name="Bonometti L."/>
            <person name="Westerberg I."/>
            <person name="Brannstrom I.O."/>
            <person name="Guillou S."/>
            <person name="Cros-Aarteil S."/>
            <person name="Calhoun S."/>
            <person name="Haridas S."/>
            <person name="Kuo A."/>
            <person name="Mondo S."/>
            <person name="Pangilinan J."/>
            <person name="Riley R."/>
            <person name="Labutti K."/>
            <person name="Andreopoulos B."/>
            <person name="Lipzen A."/>
            <person name="Chen C."/>
            <person name="Yanf M."/>
            <person name="Daum C."/>
            <person name="Ng V."/>
            <person name="Clum A."/>
            <person name="Steindorff A."/>
            <person name="Ohm R."/>
            <person name="Martin F."/>
            <person name="Silar P."/>
            <person name="Natvig D."/>
            <person name="Lalanne C."/>
            <person name="Gautier V."/>
            <person name="Ament-Velasquez S.L."/>
            <person name="Kruys A."/>
            <person name="Hutchinson M.I."/>
            <person name="Powell A.J."/>
            <person name="Barry K."/>
            <person name="Miller A.N."/>
            <person name="Grigoriev I.V."/>
            <person name="Debuchy R."/>
            <person name="Gladieux P."/>
            <person name="Thoren M.H."/>
            <person name="Johannesson H."/>
        </authorList>
    </citation>
    <scope>NUCLEOTIDE SEQUENCE</scope>
    <source>
        <strain evidence="8">CBS 606.72</strain>
    </source>
</reference>
<evidence type="ECO:0000256" key="1">
    <source>
        <dbReference type="ARBA" id="ARBA00004123"/>
    </source>
</evidence>
<keyword evidence="9" id="KW-1185">Reference proteome</keyword>
<keyword evidence="2" id="KW-0235">DNA replication</keyword>
<feature type="compositionally biased region" description="Pro residues" evidence="7">
    <location>
        <begin position="13"/>
        <end position="26"/>
    </location>
</feature>
<dbReference type="InterPro" id="IPR018607">
    <property type="entry name" value="Ctf8"/>
</dbReference>
<comment type="caution">
    <text evidence="8">The sequence shown here is derived from an EMBL/GenBank/DDBJ whole genome shotgun (WGS) entry which is preliminary data.</text>
</comment>
<evidence type="ECO:0000256" key="2">
    <source>
        <dbReference type="ARBA" id="ARBA00022705"/>
    </source>
</evidence>
<protein>
    <submittedName>
        <fullName evidence="8">Chromosome transmission fidelity protein 8</fullName>
    </submittedName>
</protein>
<organism evidence="8 9">
    <name type="scientific">Immersiella caudata</name>
    <dbReference type="NCBI Taxonomy" id="314043"/>
    <lineage>
        <taxon>Eukaryota</taxon>
        <taxon>Fungi</taxon>
        <taxon>Dikarya</taxon>
        <taxon>Ascomycota</taxon>
        <taxon>Pezizomycotina</taxon>
        <taxon>Sordariomycetes</taxon>
        <taxon>Sordariomycetidae</taxon>
        <taxon>Sordariales</taxon>
        <taxon>Lasiosphaeriaceae</taxon>
        <taxon>Immersiella</taxon>
    </lineage>
</organism>
<dbReference type="GO" id="GO:0003677">
    <property type="term" value="F:DNA binding"/>
    <property type="evidence" value="ECO:0007669"/>
    <property type="project" value="UniProtKB-KW"/>
</dbReference>
<dbReference type="AlphaFoldDB" id="A0AA39X2R2"/>
<keyword evidence="3" id="KW-0238">DNA-binding</keyword>